<comment type="caution">
    <text evidence="2">The sequence shown here is derived from an EMBL/GenBank/DDBJ whole genome shotgun (WGS) entry which is preliminary data.</text>
</comment>
<dbReference type="SMART" id="SM01040">
    <property type="entry name" value="Bro-N"/>
    <property type="match status" value="1"/>
</dbReference>
<evidence type="ECO:0000259" key="1">
    <source>
        <dbReference type="PROSITE" id="PS51750"/>
    </source>
</evidence>
<name>A0A0R2IBB9_9LACO</name>
<dbReference type="EMBL" id="JQBW01000004">
    <property type="protein sequence ID" value="KRN59479.1"/>
    <property type="molecule type" value="Genomic_DNA"/>
</dbReference>
<dbReference type="Proteomes" id="UP000050934">
    <property type="component" value="Unassembled WGS sequence"/>
</dbReference>
<protein>
    <recommendedName>
        <fullName evidence="1">Bro-N domain-containing protein</fullName>
    </recommendedName>
</protein>
<feature type="domain" description="Bro-N" evidence="1">
    <location>
        <begin position="16"/>
        <end position="116"/>
    </location>
</feature>
<sequence>MTEKVIEEAAKDKGLIIKIEHWAGFPIRFVQINDDWPVVAQDVAAALGYSDAEHLTRRIPAKYKLTPILGVKAQGGKIILLTEPGIYKAVFGSHKPEAEQFQDWVYSVIQHLRKQAGLQGYQAFRMLDKQIQQQAMARLDAYNKVDYIKANTIANKAIANKYGLPKMISKREMTPEMKRARPAVLNDVVDLMNIKRRFGLDFSVSQTIYSKLKK</sequence>
<reference evidence="2 3" key="1">
    <citation type="journal article" date="2015" name="Genome Announc.">
        <title>Expanding the biotechnology potential of lactobacilli through comparative genomics of 213 strains and associated genera.</title>
        <authorList>
            <person name="Sun Z."/>
            <person name="Harris H.M."/>
            <person name="McCann A."/>
            <person name="Guo C."/>
            <person name="Argimon S."/>
            <person name="Zhang W."/>
            <person name="Yang X."/>
            <person name="Jeffery I.B."/>
            <person name="Cooney J.C."/>
            <person name="Kagawa T.F."/>
            <person name="Liu W."/>
            <person name="Song Y."/>
            <person name="Salvetti E."/>
            <person name="Wrobel A."/>
            <person name="Rasinkangas P."/>
            <person name="Parkhill J."/>
            <person name="Rea M.C."/>
            <person name="O'Sullivan O."/>
            <person name="Ritari J."/>
            <person name="Douillard F.P."/>
            <person name="Paul Ross R."/>
            <person name="Yang R."/>
            <person name="Briner A.E."/>
            <person name="Felis G.E."/>
            <person name="de Vos W.M."/>
            <person name="Barrangou R."/>
            <person name="Klaenhammer T.R."/>
            <person name="Caufield P.W."/>
            <person name="Cui Y."/>
            <person name="Zhang H."/>
            <person name="O'Toole P.W."/>
        </authorList>
    </citation>
    <scope>NUCLEOTIDE SEQUENCE [LARGE SCALE GENOMIC DNA]</scope>
    <source>
        <strain evidence="2 3">DSM 17896</strain>
    </source>
</reference>
<organism evidence="2 3">
    <name type="scientific">Limosilactobacillus secaliphilus</name>
    <dbReference type="NCBI Taxonomy" id="396268"/>
    <lineage>
        <taxon>Bacteria</taxon>
        <taxon>Bacillati</taxon>
        <taxon>Bacillota</taxon>
        <taxon>Bacilli</taxon>
        <taxon>Lactobacillales</taxon>
        <taxon>Lactobacillaceae</taxon>
        <taxon>Limosilactobacillus</taxon>
    </lineage>
</organism>
<dbReference type="Pfam" id="PF02498">
    <property type="entry name" value="Bro-N"/>
    <property type="match status" value="1"/>
</dbReference>
<dbReference type="OrthoDB" id="9812611at2"/>
<dbReference type="InterPro" id="IPR003497">
    <property type="entry name" value="BRO_N_domain"/>
</dbReference>
<evidence type="ECO:0000313" key="2">
    <source>
        <dbReference type="EMBL" id="KRN59479.1"/>
    </source>
</evidence>
<proteinExistence type="predicted"/>
<dbReference type="AlphaFoldDB" id="A0A0R2IBB9"/>
<keyword evidence="3" id="KW-1185">Reference proteome</keyword>
<dbReference type="RefSeq" id="WP_083487214.1">
    <property type="nucleotide sequence ID" value="NZ_JQBW01000004.1"/>
</dbReference>
<dbReference type="PATRIC" id="fig|396268.3.peg.1235"/>
<dbReference type="PROSITE" id="PS51750">
    <property type="entry name" value="BRO_N"/>
    <property type="match status" value="1"/>
</dbReference>
<gene>
    <name evidence="2" type="ORF">IV45_GL001223</name>
</gene>
<accession>A0A0R2IBB9</accession>
<evidence type="ECO:0000313" key="3">
    <source>
        <dbReference type="Proteomes" id="UP000050934"/>
    </source>
</evidence>
<dbReference type="STRING" id="396268.IV45_GL001223"/>